<evidence type="ECO:0000259" key="2">
    <source>
        <dbReference type="Pfam" id="PF01693"/>
    </source>
</evidence>
<evidence type="ECO:0000313" key="3">
    <source>
        <dbReference type="EMBL" id="RDB15506.1"/>
    </source>
</evidence>
<sequence>MTQQNATAKEDGASDAPSSMTLAQLLHALTLGGRLTLRVGDPPSATTLTATTTPGAPITTGPLAGPPSGPPPTASGSTTTSGGGGTATAVASAPPAVASLLNVKAAAQAAAPLSAPGAPVVVPCESCSAAGCLPPARLPSPIDISDGEDEVDDLADARWYVVTRGRRVGVFPHWHMVAPLVVSFPRACFARCGTRASAEAAFASALSAGNVSTT</sequence>
<keyword evidence="4" id="KW-1185">Reference proteome</keyword>
<dbReference type="InterPro" id="IPR037056">
    <property type="entry name" value="RNase_H1_N_sf"/>
</dbReference>
<feature type="region of interest" description="Disordered" evidence="1">
    <location>
        <begin position="40"/>
        <end position="88"/>
    </location>
</feature>
<evidence type="ECO:0000313" key="4">
    <source>
        <dbReference type="Proteomes" id="UP000076154"/>
    </source>
</evidence>
<reference evidence="3" key="1">
    <citation type="submission" date="2018-04" db="EMBL/GenBank/DDBJ databases">
        <title>Whole genome sequencing of Hypsizygus marmoreus.</title>
        <authorList>
            <person name="Choi I.-G."/>
            <person name="Min B."/>
            <person name="Kim J.-G."/>
            <person name="Kim S."/>
            <person name="Oh Y.-L."/>
            <person name="Kong W.-S."/>
            <person name="Park H."/>
            <person name="Jeong J."/>
            <person name="Song E.-S."/>
        </authorList>
    </citation>
    <scope>NUCLEOTIDE SEQUENCE [LARGE SCALE GENOMIC DNA]</scope>
    <source>
        <strain evidence="3">51987-8</strain>
    </source>
</reference>
<dbReference type="InterPro" id="IPR009027">
    <property type="entry name" value="Ribosomal_bL9/RNase_H1_N"/>
</dbReference>
<organism evidence="3 4">
    <name type="scientific">Hypsizygus marmoreus</name>
    <name type="common">White beech mushroom</name>
    <name type="synonym">Agaricus marmoreus</name>
    <dbReference type="NCBI Taxonomy" id="39966"/>
    <lineage>
        <taxon>Eukaryota</taxon>
        <taxon>Fungi</taxon>
        <taxon>Dikarya</taxon>
        <taxon>Basidiomycota</taxon>
        <taxon>Agaricomycotina</taxon>
        <taxon>Agaricomycetes</taxon>
        <taxon>Agaricomycetidae</taxon>
        <taxon>Agaricales</taxon>
        <taxon>Tricholomatineae</taxon>
        <taxon>Lyophyllaceae</taxon>
        <taxon>Hypsizygus</taxon>
    </lineage>
</organism>
<accession>A0A369J9I7</accession>
<feature type="domain" description="Ribonuclease H1 N-terminal" evidence="2">
    <location>
        <begin position="159"/>
        <end position="200"/>
    </location>
</feature>
<feature type="compositionally biased region" description="Pro residues" evidence="1">
    <location>
        <begin position="64"/>
        <end position="73"/>
    </location>
</feature>
<dbReference type="SUPFAM" id="SSF55658">
    <property type="entry name" value="L9 N-domain-like"/>
    <property type="match status" value="1"/>
</dbReference>
<comment type="caution">
    <text evidence="3">The sequence shown here is derived from an EMBL/GenBank/DDBJ whole genome shotgun (WGS) entry which is preliminary data.</text>
</comment>
<proteinExistence type="predicted"/>
<feature type="compositionally biased region" description="Low complexity" evidence="1">
    <location>
        <begin position="40"/>
        <end position="63"/>
    </location>
</feature>
<dbReference type="STRING" id="39966.A0A369J9I7"/>
<dbReference type="InParanoid" id="A0A369J9I7"/>
<protein>
    <recommendedName>
        <fullName evidence="2">Ribonuclease H1 N-terminal domain-containing protein</fullName>
    </recommendedName>
</protein>
<gene>
    <name evidence="3" type="ORF">Hypma_004163</name>
</gene>
<dbReference type="OrthoDB" id="3270804at2759"/>
<dbReference type="EMBL" id="LUEZ02000158">
    <property type="protein sequence ID" value="RDB15506.1"/>
    <property type="molecule type" value="Genomic_DNA"/>
</dbReference>
<name>A0A369J9I7_HYPMA</name>
<dbReference type="Pfam" id="PF01693">
    <property type="entry name" value="Cauli_VI"/>
    <property type="match status" value="1"/>
</dbReference>
<evidence type="ECO:0000256" key="1">
    <source>
        <dbReference type="SAM" id="MobiDB-lite"/>
    </source>
</evidence>
<dbReference type="Gene3D" id="3.40.970.10">
    <property type="entry name" value="Ribonuclease H1, N-terminal domain"/>
    <property type="match status" value="1"/>
</dbReference>
<dbReference type="Proteomes" id="UP000076154">
    <property type="component" value="Unassembled WGS sequence"/>
</dbReference>
<dbReference type="AlphaFoldDB" id="A0A369J9I7"/>
<dbReference type="InterPro" id="IPR011320">
    <property type="entry name" value="RNase_H1_N"/>
</dbReference>